<evidence type="ECO:0000313" key="2">
    <source>
        <dbReference type="EMBL" id="KAF8779137.1"/>
    </source>
</evidence>
<sequence length="138" mass="14619">MPPFGVISTGAMAPSLAAGLRHLLPAGACAVEDLEHWLEEVRRTLSRLDSKRATLEGQIAAAAAQAVPPFPPAANVDNHDGASSCYTRKGAAGTVRRRLRAAAAGVKKEREKLEAQLGDLEEAVVDARERLTLQPAMN</sequence>
<name>A0A835FUP7_9POAL</name>
<evidence type="ECO:0000256" key="1">
    <source>
        <dbReference type="SAM" id="Coils"/>
    </source>
</evidence>
<comment type="caution">
    <text evidence="2">The sequence shown here is derived from an EMBL/GenBank/DDBJ whole genome shotgun (WGS) entry which is preliminary data.</text>
</comment>
<accession>A0A835FUP7</accession>
<keyword evidence="3" id="KW-1185">Reference proteome</keyword>
<dbReference type="EMBL" id="JACEFO010000186">
    <property type="protein sequence ID" value="KAF8779137.1"/>
    <property type="molecule type" value="Genomic_DNA"/>
</dbReference>
<organism evidence="2 3">
    <name type="scientific">Digitaria exilis</name>
    <dbReference type="NCBI Taxonomy" id="1010633"/>
    <lineage>
        <taxon>Eukaryota</taxon>
        <taxon>Viridiplantae</taxon>
        <taxon>Streptophyta</taxon>
        <taxon>Embryophyta</taxon>
        <taxon>Tracheophyta</taxon>
        <taxon>Spermatophyta</taxon>
        <taxon>Magnoliopsida</taxon>
        <taxon>Liliopsida</taxon>
        <taxon>Poales</taxon>
        <taxon>Poaceae</taxon>
        <taxon>PACMAD clade</taxon>
        <taxon>Panicoideae</taxon>
        <taxon>Panicodae</taxon>
        <taxon>Paniceae</taxon>
        <taxon>Anthephorinae</taxon>
        <taxon>Digitaria</taxon>
    </lineage>
</organism>
<feature type="coiled-coil region" evidence="1">
    <location>
        <begin position="38"/>
        <end position="65"/>
    </location>
</feature>
<proteinExistence type="predicted"/>
<evidence type="ECO:0000313" key="3">
    <source>
        <dbReference type="Proteomes" id="UP000636709"/>
    </source>
</evidence>
<dbReference type="Proteomes" id="UP000636709">
    <property type="component" value="Unassembled WGS sequence"/>
</dbReference>
<protein>
    <submittedName>
        <fullName evidence="2">Uncharacterized protein</fullName>
    </submittedName>
</protein>
<reference evidence="2" key="1">
    <citation type="submission" date="2020-07" db="EMBL/GenBank/DDBJ databases">
        <title>Genome sequence and genetic diversity analysis of an under-domesticated orphan crop, white fonio (Digitaria exilis).</title>
        <authorList>
            <person name="Bennetzen J.L."/>
            <person name="Chen S."/>
            <person name="Ma X."/>
            <person name="Wang X."/>
            <person name="Yssel A.E.J."/>
            <person name="Chaluvadi S.R."/>
            <person name="Johnson M."/>
            <person name="Gangashetty P."/>
            <person name="Hamidou F."/>
            <person name="Sanogo M.D."/>
            <person name="Zwaenepoel A."/>
            <person name="Wallace J."/>
            <person name="Van De Peer Y."/>
            <person name="Van Deynze A."/>
        </authorList>
    </citation>
    <scope>NUCLEOTIDE SEQUENCE</scope>
    <source>
        <tissue evidence="2">Leaves</tissue>
    </source>
</reference>
<feature type="coiled-coil region" evidence="1">
    <location>
        <begin position="96"/>
        <end position="130"/>
    </location>
</feature>
<gene>
    <name evidence="2" type="ORF">HU200_002810</name>
</gene>
<dbReference type="AlphaFoldDB" id="A0A835FUP7"/>
<keyword evidence="1" id="KW-0175">Coiled coil</keyword>
<dbReference type="OrthoDB" id="691585at2759"/>